<evidence type="ECO:0000313" key="1">
    <source>
        <dbReference type="EnsemblMetazoa" id="AATE010514-PA.1"/>
    </source>
</evidence>
<reference evidence="1" key="1">
    <citation type="submission" date="2022-08" db="UniProtKB">
        <authorList>
            <consortium name="EnsemblMetazoa"/>
        </authorList>
    </citation>
    <scope>IDENTIFICATION</scope>
    <source>
        <strain evidence="1">EBRO</strain>
    </source>
</reference>
<proteinExistence type="predicted"/>
<dbReference type="VEuPathDB" id="VectorBase:AATE010514"/>
<name>A0A182J373_ANOAO</name>
<dbReference type="EnsemblMetazoa" id="AATE010514-RA">
    <property type="protein sequence ID" value="AATE010514-PA.1"/>
    <property type="gene ID" value="AATE010514"/>
</dbReference>
<protein>
    <submittedName>
        <fullName evidence="1">Uncharacterized protein</fullName>
    </submittedName>
</protein>
<dbReference type="AlphaFoldDB" id="A0A182J373"/>
<sequence length="290" mass="30850">MVYEPPSGKILIDRSVKCELTSTELTTAEALSGEEAGRAEGRHLAGSGPWHAAPGRRRRRQCTERRWPDWDVTGGCGEGGLRRPVRHPERGGRPGRALAPTQPTLAQLVLVLVHVLDVHDGVLLLVVSSDSSRLCGVSARSGSPAFCSEAPSGWERGEQELVVCEDRLAGIRSPEEPGEVPGRDVVVVVVAETAIAGCRTSAPCGPCSRWGGVLCGVCVCVGVVLVVMVAEEVMMAWWPWGVLGRVSASSDATLKLLIRELLFCCMGTVGLVIAIRTGVTALFGLNLPWT</sequence>
<accession>A0A182J373</accession>
<organism evidence="1">
    <name type="scientific">Anopheles atroparvus</name>
    <name type="common">European mosquito</name>
    <dbReference type="NCBI Taxonomy" id="41427"/>
    <lineage>
        <taxon>Eukaryota</taxon>
        <taxon>Metazoa</taxon>
        <taxon>Ecdysozoa</taxon>
        <taxon>Arthropoda</taxon>
        <taxon>Hexapoda</taxon>
        <taxon>Insecta</taxon>
        <taxon>Pterygota</taxon>
        <taxon>Neoptera</taxon>
        <taxon>Endopterygota</taxon>
        <taxon>Diptera</taxon>
        <taxon>Nematocera</taxon>
        <taxon>Culicoidea</taxon>
        <taxon>Culicidae</taxon>
        <taxon>Anophelinae</taxon>
        <taxon>Anopheles</taxon>
    </lineage>
</organism>